<dbReference type="EMBL" id="HBUF01587209">
    <property type="protein sequence ID" value="CAG6772218.1"/>
    <property type="molecule type" value="Transcribed_RNA"/>
</dbReference>
<proteinExistence type="predicted"/>
<dbReference type="InterPro" id="IPR036860">
    <property type="entry name" value="SH2_dom_sf"/>
</dbReference>
<dbReference type="SUPFAM" id="SSF55550">
    <property type="entry name" value="SH2 domain"/>
    <property type="match status" value="1"/>
</dbReference>
<dbReference type="PROSITE" id="PS50002">
    <property type="entry name" value="SH3"/>
    <property type="match status" value="1"/>
</dbReference>
<dbReference type="Pfam" id="PF00017">
    <property type="entry name" value="SH2"/>
    <property type="match status" value="1"/>
</dbReference>
<dbReference type="PANTHER" id="PTHR19969">
    <property type="entry name" value="SH2-SH3 ADAPTOR PROTEIN-RELATED"/>
    <property type="match status" value="1"/>
</dbReference>
<dbReference type="SMART" id="SM00252">
    <property type="entry name" value="SH2"/>
    <property type="match status" value="1"/>
</dbReference>
<dbReference type="Gene3D" id="3.30.505.10">
    <property type="entry name" value="SH2 domain"/>
    <property type="match status" value="1"/>
</dbReference>
<reference evidence="8" key="1">
    <citation type="submission" date="2021-05" db="EMBL/GenBank/DDBJ databases">
        <authorList>
            <person name="Alioto T."/>
            <person name="Alioto T."/>
            <person name="Gomez Garrido J."/>
        </authorList>
    </citation>
    <scope>NUCLEOTIDE SEQUENCE</scope>
</reference>
<evidence type="ECO:0000256" key="3">
    <source>
        <dbReference type="PROSITE-ProRule" id="PRU00191"/>
    </source>
</evidence>
<name>A0A8D9ASX8_9HEMI</name>
<dbReference type="PROSITE" id="PS50001">
    <property type="entry name" value="SH2"/>
    <property type="match status" value="1"/>
</dbReference>
<dbReference type="GO" id="GO:0048468">
    <property type="term" value="P:cell development"/>
    <property type="evidence" value="ECO:0007669"/>
    <property type="project" value="UniProtKB-ARBA"/>
</dbReference>
<feature type="compositionally biased region" description="Basic and acidic residues" evidence="5">
    <location>
        <begin position="286"/>
        <end position="306"/>
    </location>
</feature>
<protein>
    <submittedName>
        <fullName evidence="8">Adapter molecule Crk</fullName>
    </submittedName>
</protein>
<evidence type="ECO:0000313" key="8">
    <source>
        <dbReference type="EMBL" id="CAG6772218.1"/>
    </source>
</evidence>
<accession>A0A8D9ASX8</accession>
<keyword evidence="1 4" id="KW-0728">SH3 domain</keyword>
<organism evidence="8">
    <name type="scientific">Cacopsylla melanoneura</name>
    <dbReference type="NCBI Taxonomy" id="428564"/>
    <lineage>
        <taxon>Eukaryota</taxon>
        <taxon>Metazoa</taxon>
        <taxon>Ecdysozoa</taxon>
        <taxon>Arthropoda</taxon>
        <taxon>Hexapoda</taxon>
        <taxon>Insecta</taxon>
        <taxon>Pterygota</taxon>
        <taxon>Neoptera</taxon>
        <taxon>Paraneoptera</taxon>
        <taxon>Hemiptera</taxon>
        <taxon>Sternorrhyncha</taxon>
        <taxon>Psylloidea</taxon>
        <taxon>Psyllidae</taxon>
        <taxon>Psyllinae</taxon>
        <taxon>Cacopsylla</taxon>
    </lineage>
</organism>
<dbReference type="GO" id="GO:0030971">
    <property type="term" value="F:receptor tyrosine kinase binding"/>
    <property type="evidence" value="ECO:0007669"/>
    <property type="project" value="TreeGrafter"/>
</dbReference>
<dbReference type="GO" id="GO:0005737">
    <property type="term" value="C:cytoplasm"/>
    <property type="evidence" value="ECO:0007669"/>
    <property type="project" value="TreeGrafter"/>
</dbReference>
<dbReference type="SUPFAM" id="SSF50044">
    <property type="entry name" value="SH3-domain"/>
    <property type="match status" value="1"/>
</dbReference>
<dbReference type="GO" id="GO:0016477">
    <property type="term" value="P:cell migration"/>
    <property type="evidence" value="ECO:0007669"/>
    <property type="project" value="TreeGrafter"/>
</dbReference>
<evidence type="ECO:0000256" key="4">
    <source>
        <dbReference type="PROSITE-ProRule" id="PRU00192"/>
    </source>
</evidence>
<dbReference type="PRINTS" id="PR00452">
    <property type="entry name" value="SH3DOMAIN"/>
</dbReference>
<dbReference type="AlphaFoldDB" id="A0A8D9ASX8"/>
<feature type="region of interest" description="Disordered" evidence="5">
    <location>
        <begin position="286"/>
        <end position="379"/>
    </location>
</feature>
<evidence type="ECO:0000256" key="5">
    <source>
        <dbReference type="SAM" id="MobiDB-lite"/>
    </source>
</evidence>
<keyword evidence="2 3" id="KW-0727">SH2 domain</keyword>
<dbReference type="InterPro" id="IPR051184">
    <property type="entry name" value="Tyrosine-phos_adapter"/>
</dbReference>
<evidence type="ECO:0000259" key="6">
    <source>
        <dbReference type="PROSITE" id="PS50001"/>
    </source>
</evidence>
<dbReference type="Pfam" id="PF00018">
    <property type="entry name" value="SH3_1"/>
    <property type="match status" value="1"/>
</dbReference>
<dbReference type="GO" id="GO:0009653">
    <property type="term" value="P:anatomical structure morphogenesis"/>
    <property type="evidence" value="ECO:0007669"/>
    <property type="project" value="UniProtKB-ARBA"/>
</dbReference>
<evidence type="ECO:0000256" key="1">
    <source>
        <dbReference type="ARBA" id="ARBA00022443"/>
    </source>
</evidence>
<dbReference type="SMART" id="SM00326">
    <property type="entry name" value="SH3"/>
    <property type="match status" value="1"/>
</dbReference>
<dbReference type="GO" id="GO:0007167">
    <property type="term" value="P:enzyme-linked receptor protein signaling pathway"/>
    <property type="evidence" value="ECO:0007669"/>
    <property type="project" value="TreeGrafter"/>
</dbReference>
<feature type="domain" description="SH2" evidence="6">
    <location>
        <begin position="67"/>
        <end position="195"/>
    </location>
</feature>
<feature type="domain" description="SH3" evidence="7">
    <location>
        <begin position="385"/>
        <end position="445"/>
    </location>
</feature>
<evidence type="ECO:0000256" key="2">
    <source>
        <dbReference type="ARBA" id="ARBA00022999"/>
    </source>
</evidence>
<dbReference type="PANTHER" id="PTHR19969:SF5">
    <property type="entry name" value="CRK-LIKE PROTEIN"/>
    <property type="match status" value="1"/>
</dbReference>
<feature type="compositionally biased region" description="Basic and acidic residues" evidence="5">
    <location>
        <begin position="322"/>
        <end position="379"/>
    </location>
</feature>
<dbReference type="PRINTS" id="PR00401">
    <property type="entry name" value="SH2DOMAIN"/>
</dbReference>
<evidence type="ECO:0000259" key="7">
    <source>
        <dbReference type="PROSITE" id="PS50002"/>
    </source>
</evidence>
<sequence length="479" mass="55643">MGDASLHVPEIWRCKNLRTTTCPMRTPCIRYLKWTPGLHILLYYQTAAPLVKHAAMATFNPRHRESWFFGPMSRQEATRILNFRPTGEFIVRESARVVGDYVLSVKEETRICHYIISRITTTEITFNFGQDINMFPAHHGSHTSHPSTGLQQESRAFLNEHSSYKIGQKVFENLASLLEYYIYHYLDTAYLTRPVPKRAVKGIREGKQGSLFEKDNKGFVPEREDKDMLFGKESSVVAAAEKESFFDREKYREHSKHVTGSQSFFDQEKALAARSVENRSYFDQEKHTVESKHVEKGPFFDQDRVLPPRPVENGSYFNQDQNRVDSERVEKAFAPIKRVENQSHFDQEKHREKDRVEHREKDRLEHREKHREEHGEKELVPKSVGKVEKVIAKYNFAGRDPDDLPFRKHEILLIVSKHEAQWWTAMNVKRECGTIPANYVVPYREGVPSQPTIASQVPSQSCVASQVPSKPSHYLNLRS</sequence>
<dbReference type="InterPro" id="IPR000980">
    <property type="entry name" value="SH2"/>
</dbReference>
<dbReference type="InterPro" id="IPR036028">
    <property type="entry name" value="SH3-like_dom_sf"/>
</dbReference>
<dbReference type="GO" id="GO:0035591">
    <property type="term" value="F:signaling adaptor activity"/>
    <property type="evidence" value="ECO:0007669"/>
    <property type="project" value="TreeGrafter"/>
</dbReference>
<dbReference type="Gene3D" id="2.30.30.40">
    <property type="entry name" value="SH3 Domains"/>
    <property type="match status" value="1"/>
</dbReference>
<dbReference type="InterPro" id="IPR001452">
    <property type="entry name" value="SH3_domain"/>
</dbReference>